<dbReference type="EMBL" id="LTDF01000074">
    <property type="protein sequence ID" value="KXT51406.1"/>
    <property type="molecule type" value="Genomic_DNA"/>
</dbReference>
<proteinExistence type="predicted"/>
<organism evidence="1">
    <name type="scientific">Bacteroides intestinalis</name>
    <dbReference type="NCBI Taxonomy" id="329854"/>
    <lineage>
        <taxon>Bacteria</taxon>
        <taxon>Pseudomonadati</taxon>
        <taxon>Bacteroidota</taxon>
        <taxon>Bacteroidia</taxon>
        <taxon>Bacteroidales</taxon>
        <taxon>Bacteroidaceae</taxon>
        <taxon>Bacteroides</taxon>
    </lineage>
</organism>
<comment type="caution">
    <text evidence="1">The sequence shown here is derived from an EMBL/GenBank/DDBJ whole genome shotgun (WGS) entry which is preliminary data.</text>
</comment>
<dbReference type="Gene3D" id="3.40.390.70">
    <property type="match status" value="1"/>
</dbReference>
<protein>
    <recommendedName>
        <fullName evidence="3">Substrate import-associated zinc metallohydrolase lipoprotein</fullName>
    </recommendedName>
</protein>
<accession>A0A139LIY1</accession>
<sequence length="290" mass="33468">MKKYIYTLLFAASIVLGACNEDKLDSHSIFNTESPERNAFDTWLLLNYIVPYNIQFNYKYIDKESDNTYNLIPAEYDKCVAMAKLTKYLWIDSYNELLGETFIKTYCPRMIQLIGSKAYNSQGSVVLGTAEGGLKITLYNVNELDVNNPNIDFLNTWFFKTMHHEFAHILHQTKNYSTDFNLISTDYQGPSWLNLESDEIANTMGFITRYASFSPDEDFVEIISNYITHDADYWENVLNNGGALGKIKLQKKFDIASKYLKDSWGIDIDKLRDIVQRRSGSLSEVDLENL</sequence>
<dbReference type="SUPFAM" id="SSF55486">
    <property type="entry name" value="Metalloproteases ('zincins'), catalytic domain"/>
    <property type="match status" value="1"/>
</dbReference>
<dbReference type="Pfam" id="PF15890">
    <property type="entry name" value="Peptidase_Mx1"/>
    <property type="match status" value="1"/>
</dbReference>
<dbReference type="InterPro" id="IPR030890">
    <property type="entry name" value="LP_HExxH_w_TonB"/>
</dbReference>
<dbReference type="AlphaFoldDB" id="A0A139LIY1"/>
<dbReference type="RefSeq" id="WP_061435565.1">
    <property type="nucleotide sequence ID" value="NZ_KQ968691.1"/>
</dbReference>
<evidence type="ECO:0000313" key="2">
    <source>
        <dbReference type="Proteomes" id="UP000070319"/>
    </source>
</evidence>
<evidence type="ECO:0008006" key="3">
    <source>
        <dbReference type="Google" id="ProtNLM"/>
    </source>
</evidence>
<dbReference type="Proteomes" id="UP000070319">
    <property type="component" value="Unassembled WGS sequence"/>
</dbReference>
<dbReference type="PATRIC" id="fig|329854.7.peg.1996"/>
<gene>
    <name evidence="1" type="ORF">HMPREF2531_01961</name>
</gene>
<dbReference type="NCBIfam" id="TIGR04549">
    <property type="entry name" value="LP_HExxH_w_tonB"/>
    <property type="match status" value="1"/>
</dbReference>
<name>A0A139LIY1_9BACE</name>
<dbReference type="PROSITE" id="PS51257">
    <property type="entry name" value="PROKAR_LIPOPROTEIN"/>
    <property type="match status" value="1"/>
</dbReference>
<evidence type="ECO:0000313" key="1">
    <source>
        <dbReference type="EMBL" id="KXT51406.1"/>
    </source>
</evidence>
<reference evidence="1 2" key="1">
    <citation type="submission" date="2016-02" db="EMBL/GenBank/DDBJ databases">
        <authorList>
            <person name="Wen L."/>
            <person name="He K."/>
            <person name="Yang H."/>
        </authorList>
    </citation>
    <scope>NUCLEOTIDE SEQUENCE [LARGE SCALE GENOMIC DNA]</scope>
    <source>
        <strain evidence="1 2">KLE1704</strain>
    </source>
</reference>